<reference evidence="8 9" key="1">
    <citation type="submission" date="2018-10" db="EMBL/GenBank/DDBJ databases">
        <title>Genomic Encyclopedia of Type Strains, Phase IV (KMG-IV): sequencing the most valuable type-strain genomes for metagenomic binning, comparative biology and taxonomic classification.</title>
        <authorList>
            <person name="Goeker M."/>
        </authorList>
    </citation>
    <scope>NUCLEOTIDE SEQUENCE [LARGE SCALE GENOMIC DNA]</scope>
    <source>
        <strain evidence="8 9">DSM 25080</strain>
    </source>
</reference>
<dbReference type="Pfam" id="PF21981">
    <property type="entry name" value="RecX_HTH3"/>
    <property type="match status" value="1"/>
</dbReference>
<dbReference type="GO" id="GO:0005737">
    <property type="term" value="C:cytoplasm"/>
    <property type="evidence" value="ECO:0007669"/>
    <property type="project" value="UniProtKB-SubCell"/>
</dbReference>
<sequence>MDLLARREQSSKELFTKLKRRSEDEALINHVIKQLQQDALQCDRRFSESYFRSLVNRGIGPVRIRNEFRAKGVAQDLVDEIFDAMSGDINWFDMAEAIVTKKFGTLEFSDEKEKAKCLRFLAYRGFSSDIAYEIIF</sequence>
<dbReference type="Pfam" id="PF21982">
    <property type="entry name" value="RecX_HTH1"/>
    <property type="match status" value="1"/>
</dbReference>
<dbReference type="InterPro" id="IPR053925">
    <property type="entry name" value="RecX_HTH_3rd"/>
</dbReference>
<evidence type="ECO:0000256" key="4">
    <source>
        <dbReference type="ARBA" id="ARBA00022490"/>
    </source>
</evidence>
<dbReference type="Proteomes" id="UP000267187">
    <property type="component" value="Unassembled WGS sequence"/>
</dbReference>
<evidence type="ECO:0000313" key="9">
    <source>
        <dbReference type="Proteomes" id="UP000267187"/>
    </source>
</evidence>
<evidence type="ECO:0000256" key="3">
    <source>
        <dbReference type="ARBA" id="ARBA00018111"/>
    </source>
</evidence>
<dbReference type="RefSeq" id="WP_170150840.1">
    <property type="nucleotide sequence ID" value="NZ_REFJ01000005.1"/>
</dbReference>
<dbReference type="InterPro" id="IPR053926">
    <property type="entry name" value="RecX_HTH_1st"/>
</dbReference>
<dbReference type="PANTHER" id="PTHR33602">
    <property type="entry name" value="REGULATORY PROTEIN RECX FAMILY PROTEIN"/>
    <property type="match status" value="1"/>
</dbReference>
<feature type="domain" description="RecX first three-helical" evidence="7">
    <location>
        <begin position="1"/>
        <end position="35"/>
    </location>
</feature>
<evidence type="ECO:0000259" key="7">
    <source>
        <dbReference type="Pfam" id="PF21982"/>
    </source>
</evidence>
<evidence type="ECO:0000313" key="8">
    <source>
        <dbReference type="EMBL" id="RMA78705.1"/>
    </source>
</evidence>
<proteinExistence type="inferred from homology"/>
<dbReference type="EMBL" id="REFJ01000005">
    <property type="protein sequence ID" value="RMA78705.1"/>
    <property type="molecule type" value="Genomic_DNA"/>
</dbReference>
<dbReference type="InterPro" id="IPR003783">
    <property type="entry name" value="Regulatory_RecX"/>
</dbReference>
<evidence type="ECO:0000256" key="2">
    <source>
        <dbReference type="ARBA" id="ARBA00009695"/>
    </source>
</evidence>
<feature type="domain" description="RecX second three-helical" evidence="5">
    <location>
        <begin position="43"/>
        <end position="80"/>
    </location>
</feature>
<protein>
    <recommendedName>
        <fullName evidence="3">Regulatory protein RecX</fullName>
    </recommendedName>
</protein>
<comment type="similarity">
    <text evidence="2">Belongs to the RecX family.</text>
</comment>
<gene>
    <name evidence="8" type="ORF">DFR27_2036</name>
</gene>
<keyword evidence="9" id="KW-1185">Reference proteome</keyword>
<evidence type="ECO:0000256" key="1">
    <source>
        <dbReference type="ARBA" id="ARBA00004496"/>
    </source>
</evidence>
<dbReference type="PANTHER" id="PTHR33602:SF1">
    <property type="entry name" value="REGULATORY PROTEIN RECX FAMILY PROTEIN"/>
    <property type="match status" value="1"/>
</dbReference>
<organism evidence="8 9">
    <name type="scientific">Umboniibacter marinipuniceus</name>
    <dbReference type="NCBI Taxonomy" id="569599"/>
    <lineage>
        <taxon>Bacteria</taxon>
        <taxon>Pseudomonadati</taxon>
        <taxon>Pseudomonadota</taxon>
        <taxon>Gammaproteobacteria</taxon>
        <taxon>Cellvibrionales</taxon>
        <taxon>Cellvibrionaceae</taxon>
        <taxon>Umboniibacter</taxon>
    </lineage>
</organism>
<keyword evidence="4" id="KW-0963">Cytoplasm</keyword>
<dbReference type="Gene3D" id="1.10.10.10">
    <property type="entry name" value="Winged helix-like DNA-binding domain superfamily/Winged helix DNA-binding domain"/>
    <property type="match status" value="3"/>
</dbReference>
<accession>A0A3M0A8F9</accession>
<dbReference type="GO" id="GO:0006282">
    <property type="term" value="P:regulation of DNA repair"/>
    <property type="evidence" value="ECO:0007669"/>
    <property type="project" value="InterPro"/>
</dbReference>
<dbReference type="Pfam" id="PF02631">
    <property type="entry name" value="RecX_HTH2"/>
    <property type="match status" value="1"/>
</dbReference>
<dbReference type="AlphaFoldDB" id="A0A3M0A8F9"/>
<name>A0A3M0A8F9_9GAMM</name>
<evidence type="ECO:0000259" key="5">
    <source>
        <dbReference type="Pfam" id="PF02631"/>
    </source>
</evidence>
<evidence type="ECO:0000259" key="6">
    <source>
        <dbReference type="Pfam" id="PF21981"/>
    </source>
</evidence>
<dbReference type="InterPro" id="IPR053924">
    <property type="entry name" value="RecX_HTH_2nd"/>
</dbReference>
<comment type="caution">
    <text evidence="8">The sequence shown here is derived from an EMBL/GenBank/DDBJ whole genome shotgun (WGS) entry which is preliminary data.</text>
</comment>
<comment type="subcellular location">
    <subcellularLocation>
        <location evidence="1">Cytoplasm</location>
    </subcellularLocation>
</comment>
<feature type="domain" description="RecX third three-helical" evidence="6">
    <location>
        <begin position="92"/>
        <end position="135"/>
    </location>
</feature>
<dbReference type="InterPro" id="IPR036388">
    <property type="entry name" value="WH-like_DNA-bd_sf"/>
</dbReference>